<evidence type="ECO:0000313" key="1">
    <source>
        <dbReference type="EMBL" id="MBO1305908.1"/>
    </source>
</evidence>
<dbReference type="InterPro" id="IPR008792">
    <property type="entry name" value="PQQD"/>
</dbReference>
<dbReference type="Gene3D" id="1.10.10.1150">
    <property type="entry name" value="Coenzyme PQQ synthesis protein D (PqqD)"/>
    <property type="match status" value="1"/>
</dbReference>
<accession>A0ABS3L8F6</accession>
<protein>
    <submittedName>
        <fullName evidence="1">PqqD family protein</fullName>
    </submittedName>
</protein>
<comment type="caution">
    <text evidence="1">The sequence shown here is derived from an EMBL/GenBank/DDBJ whole genome shotgun (WGS) entry which is preliminary data.</text>
</comment>
<dbReference type="RefSeq" id="WP_207672841.1">
    <property type="nucleotide sequence ID" value="NZ_JAFREM010000012.1"/>
</dbReference>
<gene>
    <name evidence="1" type="ORF">JZO70_07040</name>
</gene>
<name>A0ABS3L8F6_9ENTE</name>
<dbReference type="Pfam" id="PF05402">
    <property type="entry name" value="PqqD"/>
    <property type="match status" value="1"/>
</dbReference>
<reference evidence="1 2" key="1">
    <citation type="submission" date="2021-03" db="EMBL/GenBank/DDBJ databases">
        <title>Enterococcal diversity collection.</title>
        <authorList>
            <person name="Gilmore M.S."/>
            <person name="Schwartzman J."/>
            <person name="Van Tyne D."/>
            <person name="Martin M."/>
            <person name="Earl A.M."/>
            <person name="Manson A.L."/>
            <person name="Straub T."/>
            <person name="Salamzade R."/>
            <person name="Saavedra J."/>
            <person name="Lebreton F."/>
            <person name="Prichula J."/>
            <person name="Schaufler K."/>
            <person name="Gaca A."/>
            <person name="Sgardioli B."/>
            <person name="Wagenaar J."/>
            <person name="Strong T."/>
        </authorList>
    </citation>
    <scope>NUCLEOTIDE SEQUENCE [LARGE SCALE GENOMIC DNA]</scope>
    <source>
        <strain evidence="1 2">669A</strain>
    </source>
</reference>
<proteinExistence type="predicted"/>
<sequence length="122" mass="14728">MINKNSATINAETEQLLERVYQLKPELRYEVREGIVFVIKENNAWIQRTLRKIKYRIPETSEMELDEYGSFIFQQIDGQRTVREIGERLGETYEEANQQLYDRLLLYLNHLEKNEKYIVRIV</sequence>
<organism evidence="1 2">
    <name type="scientific">Candidatus Enterococcus moelleringii</name>
    <dbReference type="NCBI Taxonomy" id="2815325"/>
    <lineage>
        <taxon>Bacteria</taxon>
        <taxon>Bacillati</taxon>
        <taxon>Bacillota</taxon>
        <taxon>Bacilli</taxon>
        <taxon>Lactobacillales</taxon>
        <taxon>Enterococcaceae</taxon>
        <taxon>Enterococcus</taxon>
    </lineage>
</organism>
<dbReference type="InterPro" id="IPR041881">
    <property type="entry name" value="PqqD_sf"/>
</dbReference>
<keyword evidence="2" id="KW-1185">Reference proteome</keyword>
<evidence type="ECO:0000313" key="2">
    <source>
        <dbReference type="Proteomes" id="UP000664601"/>
    </source>
</evidence>
<dbReference type="EMBL" id="JAFREM010000012">
    <property type="protein sequence ID" value="MBO1305908.1"/>
    <property type="molecule type" value="Genomic_DNA"/>
</dbReference>
<dbReference type="Proteomes" id="UP000664601">
    <property type="component" value="Unassembled WGS sequence"/>
</dbReference>